<sequence length="441" mass="49597">MGCDSLKHAGKLLLPHDITPEDLSHYTPVPSIIKRRFGYQCKRCGNSQSHLFGHMPHDACQKTCRYCRNCIQMGRVMECEPLYQGSTSFKWPSFEQPLQWKGELTPWQQTGADAIKDVVISGGEVLIWAVCGAGKTEMLFPGIEAALQHGKRICLATPRADVVRELLPRLRSAFPDVPIQGLYGGSPDREADASFIIATTHQLLRFSKAFDVMIIDEIDAFPFHHDDSLKFAAQRAKKDNASSIYLTATPRKWEKWRVRTKKLPAVFIPKRFHGHPLPEPKLQLIPSLPRNLKRKQLPASVLSKILDQQNSERQLMVFLPSVAMTEWVLELLREEGLAGQCVFAEDSDRVDKVQAFRDKKFRLMLTTTILERGVTFPSVDVFVIDAGHVVFDEAALVQIAGRAGRSPDDPDGDVRFFHGGKTNAMLDAVEAISRMNKLGKR</sequence>
<dbReference type="PANTHER" id="PTHR30580:SF1">
    <property type="entry name" value="COMF OPERON PROTEIN 1"/>
    <property type="match status" value="1"/>
</dbReference>
<proteinExistence type="predicted"/>
<accession>A0A4Z0GXB0</accession>
<organism evidence="6 7">
    <name type="scientific">Halobacillus salinus</name>
    <dbReference type="NCBI Taxonomy" id="192814"/>
    <lineage>
        <taxon>Bacteria</taxon>
        <taxon>Bacillati</taxon>
        <taxon>Bacillota</taxon>
        <taxon>Bacilli</taxon>
        <taxon>Bacillales</taxon>
        <taxon>Bacillaceae</taxon>
        <taxon>Halobacillus</taxon>
    </lineage>
</organism>
<dbReference type="Proteomes" id="UP000297982">
    <property type="component" value="Unassembled WGS sequence"/>
</dbReference>
<feature type="domain" description="Helicase ATP-binding" evidence="4">
    <location>
        <begin position="116"/>
        <end position="255"/>
    </location>
</feature>
<dbReference type="Pfam" id="PF04851">
    <property type="entry name" value="ResIII"/>
    <property type="match status" value="1"/>
</dbReference>
<dbReference type="PROSITE" id="PS51194">
    <property type="entry name" value="HELICASE_CTER"/>
    <property type="match status" value="1"/>
</dbReference>
<dbReference type="SUPFAM" id="SSF52540">
    <property type="entry name" value="P-loop containing nucleoside triphosphate hydrolases"/>
    <property type="match status" value="1"/>
</dbReference>
<keyword evidence="7" id="KW-1185">Reference proteome</keyword>
<name>A0A4Z0GXB0_9BACI</name>
<dbReference type="InterPro" id="IPR014001">
    <property type="entry name" value="Helicase_ATP-bd"/>
</dbReference>
<dbReference type="SMART" id="SM00487">
    <property type="entry name" value="DEXDc"/>
    <property type="match status" value="1"/>
</dbReference>
<keyword evidence="3" id="KW-0238">DNA-binding</keyword>
<dbReference type="AlphaFoldDB" id="A0A4Z0GXB0"/>
<gene>
    <name evidence="6" type="ORF">E4663_13625</name>
</gene>
<dbReference type="GO" id="GO:0005524">
    <property type="term" value="F:ATP binding"/>
    <property type="evidence" value="ECO:0007669"/>
    <property type="project" value="UniProtKB-KW"/>
</dbReference>
<dbReference type="GO" id="GO:0006270">
    <property type="term" value="P:DNA replication initiation"/>
    <property type="evidence" value="ECO:0007669"/>
    <property type="project" value="TreeGrafter"/>
</dbReference>
<dbReference type="GO" id="GO:0016787">
    <property type="term" value="F:hydrolase activity"/>
    <property type="evidence" value="ECO:0007669"/>
    <property type="project" value="InterPro"/>
</dbReference>
<comment type="caution">
    <text evidence="6">The sequence shown here is derived from an EMBL/GenBank/DDBJ whole genome shotgun (WGS) entry which is preliminary data.</text>
</comment>
<evidence type="ECO:0000259" key="4">
    <source>
        <dbReference type="PROSITE" id="PS51192"/>
    </source>
</evidence>
<keyword evidence="2" id="KW-0067">ATP-binding</keyword>
<dbReference type="PROSITE" id="PS51192">
    <property type="entry name" value="HELICASE_ATP_BIND_1"/>
    <property type="match status" value="1"/>
</dbReference>
<dbReference type="InterPro" id="IPR006935">
    <property type="entry name" value="Helicase/UvrB_N"/>
</dbReference>
<evidence type="ECO:0000256" key="3">
    <source>
        <dbReference type="ARBA" id="ARBA00023125"/>
    </source>
</evidence>
<dbReference type="Gene3D" id="3.40.50.300">
    <property type="entry name" value="P-loop containing nucleotide triphosphate hydrolases"/>
    <property type="match status" value="2"/>
</dbReference>
<dbReference type="GO" id="GO:0006310">
    <property type="term" value="P:DNA recombination"/>
    <property type="evidence" value="ECO:0007669"/>
    <property type="project" value="TreeGrafter"/>
</dbReference>
<dbReference type="STRING" id="192814.GCA_900166575_03324"/>
<feature type="domain" description="Helicase C-terminal" evidence="5">
    <location>
        <begin position="301"/>
        <end position="441"/>
    </location>
</feature>
<dbReference type="EMBL" id="SRJC01000003">
    <property type="protein sequence ID" value="TGB02375.1"/>
    <property type="molecule type" value="Genomic_DNA"/>
</dbReference>
<keyword evidence="1" id="KW-0547">Nucleotide-binding</keyword>
<evidence type="ECO:0000256" key="1">
    <source>
        <dbReference type="ARBA" id="ARBA00022741"/>
    </source>
</evidence>
<dbReference type="GO" id="GO:0006302">
    <property type="term" value="P:double-strand break repair"/>
    <property type="evidence" value="ECO:0007669"/>
    <property type="project" value="TreeGrafter"/>
</dbReference>
<reference evidence="6 7" key="1">
    <citation type="journal article" date="2003" name="Int. J. Syst. Evol. Microbiol.">
        <title>Halobacillus salinus sp. nov., isolated from a salt lake on the coast of the East Sea in Korea.</title>
        <authorList>
            <person name="Yoon J.H."/>
            <person name="Kang K.H."/>
            <person name="Park Y.H."/>
        </authorList>
    </citation>
    <scope>NUCLEOTIDE SEQUENCE [LARGE SCALE GENOMIC DNA]</scope>
    <source>
        <strain evidence="6 7">HSL-3</strain>
    </source>
</reference>
<evidence type="ECO:0000313" key="6">
    <source>
        <dbReference type="EMBL" id="TGB02375.1"/>
    </source>
</evidence>
<keyword evidence="6" id="KW-0378">Hydrolase</keyword>
<evidence type="ECO:0000256" key="2">
    <source>
        <dbReference type="ARBA" id="ARBA00022840"/>
    </source>
</evidence>
<dbReference type="Pfam" id="PF00271">
    <property type="entry name" value="Helicase_C"/>
    <property type="match status" value="1"/>
</dbReference>
<dbReference type="InterPro" id="IPR027417">
    <property type="entry name" value="P-loop_NTPase"/>
</dbReference>
<evidence type="ECO:0000313" key="7">
    <source>
        <dbReference type="Proteomes" id="UP000297982"/>
    </source>
</evidence>
<keyword evidence="6" id="KW-0347">Helicase</keyword>
<dbReference type="PANTHER" id="PTHR30580">
    <property type="entry name" value="PRIMOSOMAL PROTEIN N"/>
    <property type="match status" value="1"/>
</dbReference>
<dbReference type="SMART" id="SM00490">
    <property type="entry name" value="HELICc"/>
    <property type="match status" value="1"/>
</dbReference>
<dbReference type="GO" id="GO:0003677">
    <property type="term" value="F:DNA binding"/>
    <property type="evidence" value="ECO:0007669"/>
    <property type="project" value="UniProtKB-KW"/>
</dbReference>
<dbReference type="InterPro" id="IPR001650">
    <property type="entry name" value="Helicase_C-like"/>
</dbReference>
<evidence type="ECO:0000259" key="5">
    <source>
        <dbReference type="PROSITE" id="PS51194"/>
    </source>
</evidence>
<protein>
    <submittedName>
        <fullName evidence="6">DNA/RNA helicase</fullName>
    </submittedName>
</protein>
<dbReference type="GO" id="GO:0043138">
    <property type="term" value="F:3'-5' DNA helicase activity"/>
    <property type="evidence" value="ECO:0007669"/>
    <property type="project" value="TreeGrafter"/>
</dbReference>